<feature type="region of interest" description="Disordered" evidence="1">
    <location>
        <begin position="226"/>
        <end position="253"/>
    </location>
</feature>
<dbReference type="PANTHER" id="PTHR34222">
    <property type="entry name" value="GAG_PRE-INTEGRS DOMAIN-CONTAINING PROTEIN"/>
    <property type="match status" value="1"/>
</dbReference>
<organism evidence="2 3">
    <name type="scientific">Hevea brasiliensis</name>
    <name type="common">Para rubber tree</name>
    <name type="synonym">Siphonia brasiliensis</name>
    <dbReference type="NCBI Taxonomy" id="3981"/>
    <lineage>
        <taxon>Eukaryota</taxon>
        <taxon>Viridiplantae</taxon>
        <taxon>Streptophyta</taxon>
        <taxon>Embryophyta</taxon>
        <taxon>Tracheophyta</taxon>
        <taxon>Spermatophyta</taxon>
        <taxon>Magnoliopsida</taxon>
        <taxon>eudicotyledons</taxon>
        <taxon>Gunneridae</taxon>
        <taxon>Pentapetalae</taxon>
        <taxon>rosids</taxon>
        <taxon>fabids</taxon>
        <taxon>Malpighiales</taxon>
        <taxon>Euphorbiaceae</taxon>
        <taxon>Crotonoideae</taxon>
        <taxon>Micrandreae</taxon>
        <taxon>Hevea</taxon>
    </lineage>
</organism>
<evidence type="ECO:0000256" key="1">
    <source>
        <dbReference type="SAM" id="MobiDB-lite"/>
    </source>
</evidence>
<feature type="compositionally biased region" description="Basic and acidic residues" evidence="1">
    <location>
        <begin position="226"/>
        <end position="236"/>
    </location>
</feature>
<comment type="caution">
    <text evidence="2">The sequence shown here is derived from an EMBL/GenBank/DDBJ whole genome shotgun (WGS) entry which is preliminary data.</text>
</comment>
<dbReference type="Proteomes" id="UP000467840">
    <property type="component" value="Chromosome 8"/>
</dbReference>
<dbReference type="AlphaFoldDB" id="A0A6A6KQ83"/>
<dbReference type="EMBL" id="JAAGAX010000016">
    <property type="protein sequence ID" value="KAF2289589.1"/>
    <property type="molecule type" value="Genomic_DNA"/>
</dbReference>
<keyword evidence="3" id="KW-1185">Reference proteome</keyword>
<gene>
    <name evidence="2" type="ORF">GH714_037351</name>
</gene>
<accession>A0A6A6KQ83</accession>
<protein>
    <recommendedName>
        <fullName evidence="4">CCHC-type domain-containing protein</fullName>
    </recommendedName>
</protein>
<evidence type="ECO:0000313" key="3">
    <source>
        <dbReference type="Proteomes" id="UP000467840"/>
    </source>
</evidence>
<evidence type="ECO:0008006" key="4">
    <source>
        <dbReference type="Google" id="ProtNLM"/>
    </source>
</evidence>
<sequence>MGLDNHHFGTMRSQILNSESMTDIDLIYAQAVREKRQSTIIASLEAKPFEVATFHASGSRYVRDPNKPSCSHCGKPGYDKASYWEIIGYPTDHQWRRSSRGNKGRHGSISRSAMANSAQLNLISPTSNVGKAKEEFQQQRGGTSDSATIGSLVPPYFSDAIITDKTPHVEPRERMNTSRVERTQHTPEMNEPRCEVALEINTMTHGETEAMTSDGVVDHELEIAPHGEHGVTNEKEEKEDELQEQVVMDARPK</sequence>
<dbReference type="PANTHER" id="PTHR34222:SF79">
    <property type="entry name" value="RETROVIRUS-RELATED POL POLYPROTEIN FROM TRANSPOSON TNT 1-94"/>
    <property type="match status" value="1"/>
</dbReference>
<feature type="region of interest" description="Disordered" evidence="1">
    <location>
        <begin position="169"/>
        <end position="188"/>
    </location>
</feature>
<name>A0A6A6KQ83_HEVBR</name>
<reference evidence="2 3" key="1">
    <citation type="journal article" date="2020" name="Mol. Plant">
        <title>The Chromosome-Based Rubber Tree Genome Provides New Insights into Spurge Genome Evolution and Rubber Biosynthesis.</title>
        <authorList>
            <person name="Liu J."/>
            <person name="Shi C."/>
            <person name="Shi C.C."/>
            <person name="Li W."/>
            <person name="Zhang Q.J."/>
            <person name="Zhang Y."/>
            <person name="Li K."/>
            <person name="Lu H.F."/>
            <person name="Shi C."/>
            <person name="Zhu S.T."/>
            <person name="Xiao Z.Y."/>
            <person name="Nan H."/>
            <person name="Yue Y."/>
            <person name="Zhu X.G."/>
            <person name="Wu Y."/>
            <person name="Hong X.N."/>
            <person name="Fan G.Y."/>
            <person name="Tong Y."/>
            <person name="Zhang D."/>
            <person name="Mao C.L."/>
            <person name="Liu Y.L."/>
            <person name="Hao S.J."/>
            <person name="Liu W.Q."/>
            <person name="Lv M.Q."/>
            <person name="Zhang H.B."/>
            <person name="Liu Y."/>
            <person name="Hu-Tang G.R."/>
            <person name="Wang J.P."/>
            <person name="Wang J.H."/>
            <person name="Sun Y.H."/>
            <person name="Ni S.B."/>
            <person name="Chen W.B."/>
            <person name="Zhang X.C."/>
            <person name="Jiao Y.N."/>
            <person name="Eichler E.E."/>
            <person name="Li G.H."/>
            <person name="Liu X."/>
            <person name="Gao L.Z."/>
        </authorList>
    </citation>
    <scope>NUCLEOTIDE SEQUENCE [LARGE SCALE GENOMIC DNA]</scope>
    <source>
        <strain evidence="3">cv. GT1</strain>
        <tissue evidence="2">Leaf</tissue>
    </source>
</reference>
<evidence type="ECO:0000313" key="2">
    <source>
        <dbReference type="EMBL" id="KAF2289589.1"/>
    </source>
</evidence>
<proteinExistence type="predicted"/>